<dbReference type="AlphaFoldDB" id="A0A7G6RH28"/>
<accession>A0A7G6RH28</accession>
<protein>
    <submittedName>
        <fullName evidence="1">Uncharacterized protein</fullName>
    </submittedName>
</protein>
<gene>
    <name evidence="1" type="ORF">HB770_19635</name>
</gene>
<sequence>MRGLIASIVASMEVLDLMTWRNLAEVRNDLEERPASGNSTRAITGH</sequence>
<evidence type="ECO:0000313" key="2">
    <source>
        <dbReference type="Proteomes" id="UP000515518"/>
    </source>
</evidence>
<evidence type="ECO:0000313" key="1">
    <source>
        <dbReference type="EMBL" id="QND41560.1"/>
    </source>
</evidence>
<proteinExistence type="predicted"/>
<reference evidence="2" key="1">
    <citation type="journal article" date="2020" name="Mol. Plant Microbe">
        <title>Rhizobial microsymbionts of the narrowly endemic Oxytropis species growing in Kamchatka are characterized by significant genetic diversity and possess a set of genes that are associated with T3SS and T6SS secretion systems and can affect the development of symbiosis.</title>
        <authorList>
            <person name="Safronova V."/>
            <person name="Guro P."/>
            <person name="Sazanova A."/>
            <person name="Kuznetsova I."/>
            <person name="Belimov A."/>
            <person name="Yakubov V."/>
            <person name="Chirak E."/>
            <person name="Afonin A."/>
            <person name="Gogolev Y."/>
            <person name="Andronov E."/>
            <person name="Tikhonovich I."/>
        </authorList>
    </citation>
    <scope>NUCLEOTIDE SEQUENCE [LARGE SCALE GENOMIC DNA]</scope>
    <source>
        <strain evidence="2">RCAM0610</strain>
    </source>
</reference>
<organism evidence="1 2">
    <name type="scientific">Rhizobium leguminosarum bv. viciae</name>
    <dbReference type="NCBI Taxonomy" id="387"/>
    <lineage>
        <taxon>Bacteria</taxon>
        <taxon>Pseudomonadati</taxon>
        <taxon>Pseudomonadota</taxon>
        <taxon>Alphaproteobacteria</taxon>
        <taxon>Hyphomicrobiales</taxon>
        <taxon>Rhizobiaceae</taxon>
        <taxon>Rhizobium/Agrobacterium group</taxon>
        <taxon>Rhizobium</taxon>
    </lineage>
</organism>
<dbReference type="EMBL" id="CP050549">
    <property type="protein sequence ID" value="QND41560.1"/>
    <property type="molecule type" value="Genomic_DNA"/>
</dbReference>
<name>A0A7G6RH28_RHILV</name>
<dbReference type="RefSeq" id="WP_165505500.1">
    <property type="nucleotide sequence ID" value="NZ_SJMO01000038.1"/>
</dbReference>
<dbReference type="Proteomes" id="UP000515518">
    <property type="component" value="Chromosome"/>
</dbReference>